<protein>
    <submittedName>
        <fullName evidence="5">Glycosyltransferase</fullName>
    </submittedName>
</protein>
<reference evidence="5" key="2">
    <citation type="submission" date="2023-05" db="EMBL/GenBank/DDBJ databases">
        <authorList>
            <consortium name="Lawrence Berkeley National Laboratory"/>
            <person name="Steindorff A."/>
            <person name="Hensen N."/>
            <person name="Bonometti L."/>
            <person name="Westerberg I."/>
            <person name="Brannstrom I.O."/>
            <person name="Guillou S."/>
            <person name="Cros-Aarteil S."/>
            <person name="Calhoun S."/>
            <person name="Haridas S."/>
            <person name="Kuo A."/>
            <person name="Mondo S."/>
            <person name="Pangilinan J."/>
            <person name="Riley R."/>
            <person name="Labutti K."/>
            <person name="Andreopoulos B."/>
            <person name="Lipzen A."/>
            <person name="Chen C."/>
            <person name="Yanf M."/>
            <person name="Daum C."/>
            <person name="Ng V."/>
            <person name="Clum A."/>
            <person name="Ohm R."/>
            <person name="Martin F."/>
            <person name="Silar P."/>
            <person name="Natvig D."/>
            <person name="Lalanne C."/>
            <person name="Gautier V."/>
            <person name="Ament-Velasquez S.L."/>
            <person name="Kruys A."/>
            <person name="Hutchinson M.I."/>
            <person name="Powell A.J."/>
            <person name="Barry K."/>
            <person name="Miller A.N."/>
            <person name="Grigoriev I.V."/>
            <person name="Debuchy R."/>
            <person name="Gladieux P."/>
            <person name="Thoren M.H."/>
            <person name="Johannesson H."/>
        </authorList>
    </citation>
    <scope>NUCLEOTIDE SEQUENCE</scope>
    <source>
        <strain evidence="5">PSN293</strain>
    </source>
</reference>
<dbReference type="GO" id="GO:0016757">
    <property type="term" value="F:glycosyltransferase activity"/>
    <property type="evidence" value="ECO:0007669"/>
    <property type="project" value="UniProtKB-KW"/>
</dbReference>
<proteinExistence type="predicted"/>
<evidence type="ECO:0000313" key="6">
    <source>
        <dbReference type="Proteomes" id="UP001301769"/>
    </source>
</evidence>
<dbReference type="Proteomes" id="UP001301769">
    <property type="component" value="Unassembled WGS sequence"/>
</dbReference>
<dbReference type="SUPFAM" id="SSF53756">
    <property type="entry name" value="UDP-Glycosyltransferase/glycogen phosphorylase"/>
    <property type="match status" value="1"/>
</dbReference>
<evidence type="ECO:0000259" key="4">
    <source>
        <dbReference type="Pfam" id="PF06722"/>
    </source>
</evidence>
<dbReference type="InterPro" id="IPR010610">
    <property type="entry name" value="EryCIII-like_C"/>
</dbReference>
<feature type="compositionally biased region" description="Low complexity" evidence="3">
    <location>
        <begin position="1"/>
        <end position="10"/>
    </location>
</feature>
<reference evidence="5" key="1">
    <citation type="journal article" date="2023" name="Mol. Phylogenet. Evol.">
        <title>Genome-scale phylogeny and comparative genomics of the fungal order Sordariales.</title>
        <authorList>
            <person name="Hensen N."/>
            <person name="Bonometti L."/>
            <person name="Westerberg I."/>
            <person name="Brannstrom I.O."/>
            <person name="Guillou S."/>
            <person name="Cros-Aarteil S."/>
            <person name="Calhoun S."/>
            <person name="Haridas S."/>
            <person name="Kuo A."/>
            <person name="Mondo S."/>
            <person name="Pangilinan J."/>
            <person name="Riley R."/>
            <person name="LaButti K."/>
            <person name="Andreopoulos B."/>
            <person name="Lipzen A."/>
            <person name="Chen C."/>
            <person name="Yan M."/>
            <person name="Daum C."/>
            <person name="Ng V."/>
            <person name="Clum A."/>
            <person name="Steindorff A."/>
            <person name="Ohm R.A."/>
            <person name="Martin F."/>
            <person name="Silar P."/>
            <person name="Natvig D.O."/>
            <person name="Lalanne C."/>
            <person name="Gautier V."/>
            <person name="Ament-Velasquez S.L."/>
            <person name="Kruys A."/>
            <person name="Hutchinson M.I."/>
            <person name="Powell A.J."/>
            <person name="Barry K."/>
            <person name="Miller A.N."/>
            <person name="Grigoriev I.V."/>
            <person name="Debuchy R."/>
            <person name="Gladieux P."/>
            <person name="Hiltunen Thoren M."/>
            <person name="Johannesson H."/>
        </authorList>
    </citation>
    <scope>NUCLEOTIDE SEQUENCE</scope>
    <source>
        <strain evidence="5">PSN293</strain>
    </source>
</reference>
<dbReference type="PANTHER" id="PTHR48043">
    <property type="entry name" value="EG:EG0003.4 PROTEIN-RELATED"/>
    <property type="match status" value="1"/>
</dbReference>
<keyword evidence="2" id="KW-0808">Transferase</keyword>
<keyword evidence="1" id="KW-0328">Glycosyltransferase</keyword>
<evidence type="ECO:0000313" key="5">
    <source>
        <dbReference type="EMBL" id="KAK4215612.1"/>
    </source>
</evidence>
<dbReference type="Pfam" id="PF06722">
    <property type="entry name" value="EryCIII-like_C"/>
    <property type="match status" value="1"/>
</dbReference>
<evidence type="ECO:0000256" key="3">
    <source>
        <dbReference type="SAM" id="MobiDB-lite"/>
    </source>
</evidence>
<name>A0AAN6YFD5_9PEZI</name>
<accession>A0AAN6YFD5</accession>
<gene>
    <name evidence="5" type="ORF">QBC37DRAFT_418942</name>
</gene>
<dbReference type="Gene3D" id="3.40.50.2000">
    <property type="entry name" value="Glycogen Phosphorylase B"/>
    <property type="match status" value="2"/>
</dbReference>
<evidence type="ECO:0000256" key="1">
    <source>
        <dbReference type="ARBA" id="ARBA00022676"/>
    </source>
</evidence>
<sequence length="574" mass="61294">MATVPIPNGVNHGGPPPGAAQGPPGGPPNGFGPPGAGGPPNGFGPPGGGGPPGGPPMGFGPPGGGPPGAGGPPFHSTTPYHGPPQTFPPPSDSLPAILILCTSSTAPGHVLPLCEISKHLVHARYPVTFVGGVQHQRLIEASGAKFFPVHESLTLAKGPYRKWGMERQQFAEGLPRMRQDFKTFFIGQIAGQFESTKAALAQLRVQYGKEREILVINETMWFGFLPFKYGAALPEGYDTVPKTLGINVTPVMLDSVDTPVMPLGLLPDPTGSAAVKERDAVMRDLFYKYVVNEAYQGFRENIRACGGKDVPDEWMINLSMTAHQTTLQMCDPVLEYHRSDMPAHVKFAGSLPKRPVRPDFVFPDWWEGEILGNSRMKQDEKPERKRIVVVSQGTLALDYSMLLAPTLSAVAKLNDGKEGEGQAKILLVVLLGKSGAQLPPGVVVIPEEQEKAGLIRVVDFLPYDAILEHADVMIFNGGYGGFTHCVVNGVPMIAAGLTEDKIEVAARVEWAGLGVNLHTGRPSTEQVAGAVQEVVRTNPDRYRARAAEVAEIVGRGKPLEVVEREVVALTSKGA</sequence>
<dbReference type="InterPro" id="IPR050271">
    <property type="entry name" value="UDP-glycosyltransferase"/>
</dbReference>
<comment type="caution">
    <text evidence="5">The sequence shown here is derived from an EMBL/GenBank/DDBJ whole genome shotgun (WGS) entry which is preliminary data.</text>
</comment>
<feature type="compositionally biased region" description="Pro residues" evidence="3">
    <location>
        <begin position="48"/>
        <end position="65"/>
    </location>
</feature>
<feature type="compositionally biased region" description="Pro residues" evidence="3">
    <location>
        <begin position="81"/>
        <end position="91"/>
    </location>
</feature>
<evidence type="ECO:0000256" key="2">
    <source>
        <dbReference type="ARBA" id="ARBA00022679"/>
    </source>
</evidence>
<dbReference type="PANTHER" id="PTHR48043:SF145">
    <property type="entry name" value="FI06409P-RELATED"/>
    <property type="match status" value="1"/>
</dbReference>
<dbReference type="EMBL" id="MU858078">
    <property type="protein sequence ID" value="KAK4215612.1"/>
    <property type="molecule type" value="Genomic_DNA"/>
</dbReference>
<feature type="compositionally biased region" description="Gly residues" evidence="3">
    <location>
        <begin position="32"/>
        <end position="47"/>
    </location>
</feature>
<keyword evidence="6" id="KW-1185">Reference proteome</keyword>
<dbReference type="AlphaFoldDB" id="A0AAN6YFD5"/>
<feature type="region of interest" description="Disordered" evidence="3">
    <location>
        <begin position="1"/>
        <end position="91"/>
    </location>
</feature>
<feature type="compositionally biased region" description="Pro residues" evidence="3">
    <location>
        <begin position="14"/>
        <end position="31"/>
    </location>
</feature>
<organism evidence="5 6">
    <name type="scientific">Rhypophila decipiens</name>
    <dbReference type="NCBI Taxonomy" id="261697"/>
    <lineage>
        <taxon>Eukaryota</taxon>
        <taxon>Fungi</taxon>
        <taxon>Dikarya</taxon>
        <taxon>Ascomycota</taxon>
        <taxon>Pezizomycotina</taxon>
        <taxon>Sordariomycetes</taxon>
        <taxon>Sordariomycetidae</taxon>
        <taxon>Sordariales</taxon>
        <taxon>Naviculisporaceae</taxon>
        <taxon>Rhypophila</taxon>
    </lineage>
</organism>
<feature type="domain" description="Erythromycin biosynthesis protein CIII-like C-terminal" evidence="4">
    <location>
        <begin position="454"/>
        <end position="564"/>
    </location>
</feature>